<comment type="caution">
    <text evidence="1">The sequence shown here is derived from an EMBL/GenBank/DDBJ whole genome shotgun (WGS) entry which is preliminary data.</text>
</comment>
<accession>K1TAI8</accession>
<name>K1TAI8_9ZZZZ</name>
<reference evidence="1" key="1">
    <citation type="journal article" date="2013" name="Environ. Microbiol.">
        <title>Microbiota from the distal guts of lean and obese adolescents exhibit partial functional redundancy besides clear differences in community structure.</title>
        <authorList>
            <person name="Ferrer M."/>
            <person name="Ruiz A."/>
            <person name="Lanza F."/>
            <person name="Haange S.B."/>
            <person name="Oberbach A."/>
            <person name="Till H."/>
            <person name="Bargiela R."/>
            <person name="Campoy C."/>
            <person name="Segura M.T."/>
            <person name="Richter M."/>
            <person name="von Bergen M."/>
            <person name="Seifert J."/>
            <person name="Suarez A."/>
        </authorList>
    </citation>
    <scope>NUCLEOTIDE SEQUENCE</scope>
</reference>
<organism evidence="1">
    <name type="scientific">human gut metagenome</name>
    <dbReference type="NCBI Taxonomy" id="408170"/>
    <lineage>
        <taxon>unclassified sequences</taxon>
        <taxon>metagenomes</taxon>
        <taxon>organismal metagenomes</taxon>
    </lineage>
</organism>
<gene>
    <name evidence="1" type="ORF">LEA_11345</name>
</gene>
<proteinExistence type="predicted"/>
<sequence length="102" mass="11260">VDYIVLDTRETDNASDLKLQVRRALEMENVSAERLLLGAMTEYEFLDEDKTASDAISALALRIPELGPLGGMCIYDANTDYFGSEIIYASTRAAIQLLNPAK</sequence>
<dbReference type="AlphaFoldDB" id="K1TAI8"/>
<dbReference type="EMBL" id="AJWY01007642">
    <property type="protein sequence ID" value="EKC63425.1"/>
    <property type="molecule type" value="Genomic_DNA"/>
</dbReference>
<evidence type="ECO:0000313" key="1">
    <source>
        <dbReference type="EMBL" id="EKC63425.1"/>
    </source>
</evidence>
<protein>
    <submittedName>
        <fullName evidence="1">Uncharacterized protein</fullName>
    </submittedName>
</protein>
<feature type="non-terminal residue" evidence="1">
    <location>
        <position position="1"/>
    </location>
</feature>